<dbReference type="InterPro" id="IPR039420">
    <property type="entry name" value="WalR-like"/>
</dbReference>
<dbReference type="InterPro" id="IPR011006">
    <property type="entry name" value="CheY-like_superfamily"/>
</dbReference>
<evidence type="ECO:0000256" key="3">
    <source>
        <dbReference type="PROSITE-ProRule" id="PRU01091"/>
    </source>
</evidence>
<dbReference type="Pfam" id="PF00072">
    <property type="entry name" value="Response_reg"/>
    <property type="match status" value="1"/>
</dbReference>
<feature type="DNA-binding region" description="OmpR/PhoB-type" evidence="3">
    <location>
        <begin position="124"/>
        <end position="220"/>
    </location>
</feature>
<dbReference type="PANTHER" id="PTHR48111">
    <property type="entry name" value="REGULATOR OF RPOS"/>
    <property type="match status" value="1"/>
</dbReference>
<evidence type="ECO:0000259" key="5">
    <source>
        <dbReference type="PROSITE" id="PS51755"/>
    </source>
</evidence>
<dbReference type="GO" id="GO:0005829">
    <property type="term" value="C:cytosol"/>
    <property type="evidence" value="ECO:0007669"/>
    <property type="project" value="TreeGrafter"/>
</dbReference>
<protein>
    <submittedName>
        <fullName evidence="6">DNA-binding response regulator</fullName>
    </submittedName>
</protein>
<dbReference type="PROSITE" id="PS50110">
    <property type="entry name" value="RESPONSE_REGULATORY"/>
    <property type="match status" value="1"/>
</dbReference>
<dbReference type="Gene3D" id="3.40.50.2300">
    <property type="match status" value="1"/>
</dbReference>
<organism evidence="6 7">
    <name type="scientific">Candidatus Aeolococcus gillhamiae</name>
    <dbReference type="NCBI Taxonomy" id="3127015"/>
    <lineage>
        <taxon>Bacteria</taxon>
        <taxon>Bacillati</taxon>
        <taxon>Candidatus Dormiibacterota</taxon>
        <taxon>Candidatus Dormibacteria</taxon>
        <taxon>Candidatus Aeolococcales</taxon>
        <taxon>Candidatus Aeolococcaceae</taxon>
        <taxon>Candidatus Aeolococcus</taxon>
    </lineage>
</organism>
<evidence type="ECO:0000256" key="1">
    <source>
        <dbReference type="ARBA" id="ARBA00023125"/>
    </source>
</evidence>
<feature type="modified residue" description="4-aspartylphosphate" evidence="2">
    <location>
        <position position="51"/>
    </location>
</feature>
<dbReference type="InterPro" id="IPR001867">
    <property type="entry name" value="OmpR/PhoB-type_DNA-bd"/>
</dbReference>
<dbReference type="SMART" id="SM00862">
    <property type="entry name" value="Trans_reg_C"/>
    <property type="match status" value="1"/>
</dbReference>
<dbReference type="EMBL" id="QHBU01000195">
    <property type="protein sequence ID" value="PZR79683.1"/>
    <property type="molecule type" value="Genomic_DNA"/>
</dbReference>
<dbReference type="Pfam" id="PF00486">
    <property type="entry name" value="Trans_reg_C"/>
    <property type="match status" value="1"/>
</dbReference>
<sequence length="221" mass="23901">MRLLVAEDDAALRSVLVRGLIKHGYVVDATERGDDALLLLASNRYAAAIVDWRMPGLEGTDVVSRARQRGDATPVLMLTARDLSVDRVEGLDAGADDYLVKPFDFAELLARLRALLRRPPLASAPVLRVGDLSLDPSTHEVRSGERSVSLTPLEYAVLEILLRRAPHVASRAVVAEHAWSAGESISMNALEAHVARLRAKLVGSGLRISAVRGVGYRIVAT</sequence>
<dbReference type="SMART" id="SM00448">
    <property type="entry name" value="REC"/>
    <property type="match status" value="1"/>
</dbReference>
<keyword evidence="2" id="KW-0597">Phosphoprotein</keyword>
<keyword evidence="1 3" id="KW-0238">DNA-binding</keyword>
<evidence type="ECO:0000259" key="4">
    <source>
        <dbReference type="PROSITE" id="PS50110"/>
    </source>
</evidence>
<dbReference type="GO" id="GO:0006355">
    <property type="term" value="P:regulation of DNA-templated transcription"/>
    <property type="evidence" value="ECO:0007669"/>
    <property type="project" value="InterPro"/>
</dbReference>
<dbReference type="PROSITE" id="PS51755">
    <property type="entry name" value="OMPR_PHOB"/>
    <property type="match status" value="1"/>
</dbReference>
<accession>A0A2W5Z3A1</accession>
<dbReference type="PANTHER" id="PTHR48111:SF36">
    <property type="entry name" value="TRANSCRIPTIONAL REGULATORY PROTEIN CUTR"/>
    <property type="match status" value="1"/>
</dbReference>
<proteinExistence type="predicted"/>
<dbReference type="AlphaFoldDB" id="A0A2W5Z3A1"/>
<dbReference type="InterPro" id="IPR001789">
    <property type="entry name" value="Sig_transdc_resp-reg_receiver"/>
</dbReference>
<dbReference type="Proteomes" id="UP000248724">
    <property type="component" value="Unassembled WGS sequence"/>
</dbReference>
<evidence type="ECO:0000256" key="2">
    <source>
        <dbReference type="PROSITE-ProRule" id="PRU00169"/>
    </source>
</evidence>
<evidence type="ECO:0000313" key="6">
    <source>
        <dbReference type="EMBL" id="PZR79683.1"/>
    </source>
</evidence>
<dbReference type="Gene3D" id="1.10.10.10">
    <property type="entry name" value="Winged helix-like DNA-binding domain superfamily/Winged helix DNA-binding domain"/>
    <property type="match status" value="1"/>
</dbReference>
<name>A0A2W5Z3A1_9BACT</name>
<feature type="domain" description="OmpR/PhoB-type" evidence="5">
    <location>
        <begin position="124"/>
        <end position="220"/>
    </location>
</feature>
<dbReference type="InterPro" id="IPR036388">
    <property type="entry name" value="WH-like_DNA-bd_sf"/>
</dbReference>
<comment type="caution">
    <text evidence="6">The sequence shown here is derived from an EMBL/GenBank/DDBJ whole genome shotgun (WGS) entry which is preliminary data.</text>
</comment>
<dbReference type="GO" id="GO:0032993">
    <property type="term" value="C:protein-DNA complex"/>
    <property type="evidence" value="ECO:0007669"/>
    <property type="project" value="TreeGrafter"/>
</dbReference>
<dbReference type="Gene3D" id="6.10.250.690">
    <property type="match status" value="1"/>
</dbReference>
<dbReference type="GO" id="GO:0000976">
    <property type="term" value="F:transcription cis-regulatory region binding"/>
    <property type="evidence" value="ECO:0007669"/>
    <property type="project" value="TreeGrafter"/>
</dbReference>
<feature type="domain" description="Response regulatory" evidence="4">
    <location>
        <begin position="2"/>
        <end position="116"/>
    </location>
</feature>
<dbReference type="GO" id="GO:0000156">
    <property type="term" value="F:phosphorelay response regulator activity"/>
    <property type="evidence" value="ECO:0007669"/>
    <property type="project" value="TreeGrafter"/>
</dbReference>
<dbReference type="SUPFAM" id="SSF52172">
    <property type="entry name" value="CheY-like"/>
    <property type="match status" value="1"/>
</dbReference>
<dbReference type="CDD" id="cd00383">
    <property type="entry name" value="trans_reg_C"/>
    <property type="match status" value="1"/>
</dbReference>
<evidence type="ECO:0000313" key="7">
    <source>
        <dbReference type="Proteomes" id="UP000248724"/>
    </source>
</evidence>
<reference evidence="6 7" key="1">
    <citation type="journal article" date="2017" name="Nature">
        <title>Atmospheric trace gases support primary production in Antarctic desert surface soil.</title>
        <authorList>
            <person name="Ji M."/>
            <person name="Greening C."/>
            <person name="Vanwonterghem I."/>
            <person name="Carere C.R."/>
            <person name="Bay S.K."/>
            <person name="Steen J.A."/>
            <person name="Montgomery K."/>
            <person name="Lines T."/>
            <person name="Beardall J."/>
            <person name="van Dorst J."/>
            <person name="Snape I."/>
            <person name="Stott M.B."/>
            <person name="Hugenholtz P."/>
            <person name="Ferrari B.C."/>
        </authorList>
    </citation>
    <scope>NUCLEOTIDE SEQUENCE [LARGE SCALE GENOMIC DNA]</scope>
    <source>
        <strain evidence="6">RRmetagenome_bin12</strain>
    </source>
</reference>
<gene>
    <name evidence="6" type="ORF">DLM65_10070</name>
</gene>